<dbReference type="InterPro" id="IPR007275">
    <property type="entry name" value="YTH_domain"/>
</dbReference>
<dbReference type="PROSITE" id="PS50882">
    <property type="entry name" value="YTH"/>
    <property type="match status" value="1"/>
</dbReference>
<evidence type="ECO:0000313" key="3">
    <source>
        <dbReference type="Proteomes" id="UP000694941"/>
    </source>
</evidence>
<feature type="compositionally biased region" description="Polar residues" evidence="1">
    <location>
        <begin position="248"/>
        <end position="257"/>
    </location>
</feature>
<feature type="region of interest" description="Disordered" evidence="1">
    <location>
        <begin position="242"/>
        <end position="330"/>
    </location>
</feature>
<dbReference type="Gene3D" id="3.10.590.10">
    <property type="entry name" value="ph1033 like domains"/>
    <property type="match status" value="1"/>
</dbReference>
<feature type="domain" description="YTH" evidence="2">
    <location>
        <begin position="355"/>
        <end position="489"/>
    </location>
</feature>
<feature type="region of interest" description="Disordered" evidence="1">
    <location>
        <begin position="1"/>
        <end position="26"/>
    </location>
</feature>
<evidence type="ECO:0000256" key="1">
    <source>
        <dbReference type="SAM" id="MobiDB-lite"/>
    </source>
</evidence>
<keyword evidence="3" id="KW-1185">Reference proteome</keyword>
<feature type="compositionally biased region" description="Polar residues" evidence="1">
    <location>
        <begin position="299"/>
        <end position="320"/>
    </location>
</feature>
<evidence type="ECO:0000313" key="4">
    <source>
        <dbReference type="RefSeq" id="XP_013777135.1"/>
    </source>
</evidence>
<protein>
    <submittedName>
        <fullName evidence="4">YTH domain-containing family protein 1-like isoform X1</fullName>
    </submittedName>
</protein>
<dbReference type="PANTHER" id="PTHR12357">
    <property type="entry name" value="YTH YT521-B HOMOLOGY DOMAIN-CONTAINING"/>
    <property type="match status" value="1"/>
</dbReference>
<dbReference type="CDD" id="cd21134">
    <property type="entry name" value="YTH"/>
    <property type="match status" value="1"/>
</dbReference>
<dbReference type="Pfam" id="PF04146">
    <property type="entry name" value="YTH"/>
    <property type="match status" value="1"/>
</dbReference>
<feature type="region of interest" description="Disordered" evidence="1">
    <location>
        <begin position="508"/>
        <end position="528"/>
    </location>
</feature>
<evidence type="ECO:0000259" key="2">
    <source>
        <dbReference type="PROSITE" id="PS50882"/>
    </source>
</evidence>
<reference evidence="4" key="1">
    <citation type="submission" date="2025-08" db="UniProtKB">
        <authorList>
            <consortium name="RefSeq"/>
        </authorList>
    </citation>
    <scope>IDENTIFICATION</scope>
    <source>
        <tissue evidence="4">Muscle</tissue>
    </source>
</reference>
<proteinExistence type="predicted"/>
<accession>A0ABM1B8S6</accession>
<dbReference type="PANTHER" id="PTHR12357:SF89">
    <property type="entry name" value="YTH DOMAIN-CONTAINING FAMILY PROTEIN"/>
    <property type="match status" value="1"/>
</dbReference>
<dbReference type="Proteomes" id="UP000694941">
    <property type="component" value="Unplaced"/>
</dbReference>
<feature type="compositionally biased region" description="Pro residues" evidence="1">
    <location>
        <begin position="276"/>
        <end position="286"/>
    </location>
</feature>
<dbReference type="GeneID" id="106461825"/>
<dbReference type="RefSeq" id="XP_013777135.1">
    <property type="nucleotide sequence ID" value="XM_013921681.2"/>
</dbReference>
<feature type="compositionally biased region" description="Polar residues" evidence="1">
    <location>
        <begin position="1"/>
        <end position="18"/>
    </location>
</feature>
<dbReference type="InterPro" id="IPR045168">
    <property type="entry name" value="YTH_prot"/>
</dbReference>
<sequence>MEFQQMKGQGNIGSNGSRNFKDGEFDTWKNQHHPTYSSSVSSANMGDPYSCMTNYYATMPFQYVNQSGLGEATWSNGSDPVTFLSGYSGQLGAGDQHAPYMDGMFGQSSFPGYGQGFNFFHGTSSDYSALGGSGMGGRKPVGHDYPEDYIQECYEQNRDQTAVRKLEQGMSNLMVKDAKTDVPYTDAAVASGGGDIHLGRRGGNSFNPGGPAYLIGYKKMSWASVASQPAKPMSKMKLKSVSPAPLFSNKQSSSNMDIGTWEDKNGSNVNSGRMGPIPPLTQPRPSPWGVQRGGRSNGPLDQSYDSSLQPPSQQIITLDQSPLRPDNFPSHPVLDKLRMENNYNPKEFDLNAKGARFFIIKSFSEDDIHRSIKYSIWCSTEHGNKRLDAAYREREGKGPVYLFFSVNGSGHFCGMTQMMSAVDYNTSVGVWAQDKWKGRFKVSWIYVKDVPNSQLRHIRLENNENKPVTNSRDTQEVPGEKGKQMLKIIHNYRHNTSIFDDFLHYEKRQEEDEQRKSQTRGRYDQGDN</sequence>
<name>A0ABM1B8S6_LIMPO</name>
<gene>
    <name evidence="4" type="primary">LOC106461825</name>
</gene>
<organism evidence="3 4">
    <name type="scientific">Limulus polyphemus</name>
    <name type="common">Atlantic horseshoe crab</name>
    <dbReference type="NCBI Taxonomy" id="6850"/>
    <lineage>
        <taxon>Eukaryota</taxon>
        <taxon>Metazoa</taxon>
        <taxon>Ecdysozoa</taxon>
        <taxon>Arthropoda</taxon>
        <taxon>Chelicerata</taxon>
        <taxon>Merostomata</taxon>
        <taxon>Xiphosura</taxon>
        <taxon>Limulidae</taxon>
        <taxon>Limulus</taxon>
    </lineage>
</organism>